<evidence type="ECO:0000256" key="1">
    <source>
        <dbReference type="SAM" id="MobiDB-lite"/>
    </source>
</evidence>
<dbReference type="OrthoDB" id="10447292at2759"/>
<dbReference type="EMBL" id="JXTB01000170">
    <property type="protein sequence ID" value="PON56523.1"/>
    <property type="molecule type" value="Genomic_DNA"/>
</dbReference>
<dbReference type="Proteomes" id="UP000237105">
    <property type="component" value="Unassembled WGS sequence"/>
</dbReference>
<sequence>MRGGSEPGGKKGRGKLKRNAVAGDRARVLPRDRRIYSALYYNDFRRRCRGSNPGHPRDRREYLPLYYNDCAK</sequence>
<gene>
    <name evidence="2" type="ORF">PanWU01x14_180910</name>
</gene>
<keyword evidence="3" id="KW-1185">Reference proteome</keyword>
<accession>A0A2P5C664</accession>
<dbReference type="AlphaFoldDB" id="A0A2P5C664"/>
<feature type="region of interest" description="Disordered" evidence="1">
    <location>
        <begin position="1"/>
        <end position="24"/>
    </location>
</feature>
<evidence type="ECO:0000313" key="2">
    <source>
        <dbReference type="EMBL" id="PON56523.1"/>
    </source>
</evidence>
<organism evidence="2 3">
    <name type="scientific">Parasponia andersonii</name>
    <name type="common">Sponia andersonii</name>
    <dbReference type="NCBI Taxonomy" id="3476"/>
    <lineage>
        <taxon>Eukaryota</taxon>
        <taxon>Viridiplantae</taxon>
        <taxon>Streptophyta</taxon>
        <taxon>Embryophyta</taxon>
        <taxon>Tracheophyta</taxon>
        <taxon>Spermatophyta</taxon>
        <taxon>Magnoliopsida</taxon>
        <taxon>eudicotyledons</taxon>
        <taxon>Gunneridae</taxon>
        <taxon>Pentapetalae</taxon>
        <taxon>rosids</taxon>
        <taxon>fabids</taxon>
        <taxon>Rosales</taxon>
        <taxon>Cannabaceae</taxon>
        <taxon>Parasponia</taxon>
    </lineage>
</organism>
<reference evidence="3" key="1">
    <citation type="submission" date="2016-06" db="EMBL/GenBank/DDBJ databases">
        <title>Parallel loss of symbiosis genes in relatives of nitrogen-fixing non-legume Parasponia.</title>
        <authorList>
            <person name="Van Velzen R."/>
            <person name="Holmer R."/>
            <person name="Bu F."/>
            <person name="Rutten L."/>
            <person name="Van Zeijl A."/>
            <person name="Liu W."/>
            <person name="Santuari L."/>
            <person name="Cao Q."/>
            <person name="Sharma T."/>
            <person name="Shen D."/>
            <person name="Roswanjaya Y."/>
            <person name="Wardhani T."/>
            <person name="Kalhor M.S."/>
            <person name="Jansen J."/>
            <person name="Van den Hoogen J."/>
            <person name="Gungor B."/>
            <person name="Hartog M."/>
            <person name="Hontelez J."/>
            <person name="Verver J."/>
            <person name="Yang W.-C."/>
            <person name="Schijlen E."/>
            <person name="Repin R."/>
            <person name="Schilthuizen M."/>
            <person name="Schranz E."/>
            <person name="Heidstra R."/>
            <person name="Miyata K."/>
            <person name="Fedorova E."/>
            <person name="Kohlen W."/>
            <person name="Bisseling T."/>
            <person name="Smit S."/>
            <person name="Geurts R."/>
        </authorList>
    </citation>
    <scope>NUCLEOTIDE SEQUENCE [LARGE SCALE GENOMIC DNA]</scope>
    <source>
        <strain evidence="3">cv. WU1-14</strain>
    </source>
</reference>
<evidence type="ECO:0000313" key="3">
    <source>
        <dbReference type="Proteomes" id="UP000237105"/>
    </source>
</evidence>
<protein>
    <submittedName>
        <fullName evidence="2">Uncharacterized protein</fullName>
    </submittedName>
</protein>
<proteinExistence type="predicted"/>
<comment type="caution">
    <text evidence="2">The sequence shown here is derived from an EMBL/GenBank/DDBJ whole genome shotgun (WGS) entry which is preliminary data.</text>
</comment>
<name>A0A2P5C664_PARAD</name>